<keyword evidence="1" id="KW-0812">Transmembrane</keyword>
<feature type="transmembrane region" description="Helical" evidence="1">
    <location>
        <begin position="12"/>
        <end position="31"/>
    </location>
</feature>
<proteinExistence type="predicted"/>
<dbReference type="Proteomes" id="UP000276603">
    <property type="component" value="Unassembled WGS sequence"/>
</dbReference>
<keyword evidence="1" id="KW-1133">Transmembrane helix</keyword>
<comment type="caution">
    <text evidence="3">The sequence shown here is derived from an EMBL/GenBank/DDBJ whole genome shotgun (WGS) entry which is preliminary data.</text>
</comment>
<organism evidence="3 4">
    <name type="scientific">Ulvibacterium marinum</name>
    <dbReference type="NCBI Taxonomy" id="2419782"/>
    <lineage>
        <taxon>Bacteria</taxon>
        <taxon>Pseudomonadati</taxon>
        <taxon>Bacteroidota</taxon>
        <taxon>Flavobacteriia</taxon>
        <taxon>Flavobacteriales</taxon>
        <taxon>Flavobacteriaceae</taxon>
        <taxon>Ulvibacterium</taxon>
    </lineage>
</organism>
<dbReference type="Pfam" id="PF13483">
    <property type="entry name" value="Lactamase_B_3"/>
    <property type="match status" value="1"/>
</dbReference>
<dbReference type="OrthoDB" id="9789133at2"/>
<dbReference type="GO" id="GO:0016787">
    <property type="term" value="F:hydrolase activity"/>
    <property type="evidence" value="ECO:0007669"/>
    <property type="project" value="UniProtKB-KW"/>
</dbReference>
<dbReference type="PANTHER" id="PTHR43546:SF8">
    <property type="entry name" value="METALLO-BETA-LACTAMASE DOMAIN-CONTAINING PROTEIN"/>
    <property type="match status" value="1"/>
</dbReference>
<keyword evidence="3" id="KW-0378">Hydrolase</keyword>
<evidence type="ECO:0000313" key="3">
    <source>
        <dbReference type="EMBL" id="RKN78442.1"/>
    </source>
</evidence>
<evidence type="ECO:0000259" key="2">
    <source>
        <dbReference type="SMART" id="SM00849"/>
    </source>
</evidence>
<dbReference type="SMART" id="SM00849">
    <property type="entry name" value="Lactamase_B"/>
    <property type="match status" value="1"/>
</dbReference>
<accession>A0A3B0BZ95</accession>
<dbReference type="InterPro" id="IPR036866">
    <property type="entry name" value="RibonucZ/Hydroxyglut_hydro"/>
</dbReference>
<dbReference type="Gene3D" id="3.60.15.10">
    <property type="entry name" value="Ribonuclease Z/Hydroxyacylglutathione hydrolase-like"/>
    <property type="match status" value="1"/>
</dbReference>
<protein>
    <submittedName>
        <fullName evidence="3">MBL fold metallo-hydrolase</fullName>
    </submittedName>
</protein>
<evidence type="ECO:0000313" key="4">
    <source>
        <dbReference type="Proteomes" id="UP000276603"/>
    </source>
</evidence>
<dbReference type="SUPFAM" id="SSF56281">
    <property type="entry name" value="Metallo-hydrolase/oxidoreductase"/>
    <property type="match status" value="1"/>
</dbReference>
<sequence length="267" mass="30216">MKLEISIRVSFMLFMPIIVLVQSCTMVKISISEKRNPALQQISIGENAVLSTWGTIKVNKSHFFPSSFQLRTKDKVIYIDPVGIGTTEKADYILITHSHPDHFSIEDIEKVIQSETKIICSKGVSKKLKAYNPHLRVMKPRDVLKFENLDIEATPAYNTKSVFLWIKAHPKSKENIGFILNLEGNLRIYHAGDTDYIPEMKGLKDIAVALIPIGGDNLTMDEEEAAQIVNEIEPEKVIPIHYEIKNREILKRFESLVSSGTKVVVLD</sequence>
<dbReference type="EMBL" id="RBCJ01000004">
    <property type="protein sequence ID" value="RKN78442.1"/>
    <property type="molecule type" value="Genomic_DNA"/>
</dbReference>
<keyword evidence="4" id="KW-1185">Reference proteome</keyword>
<evidence type="ECO:0000256" key="1">
    <source>
        <dbReference type="SAM" id="Phobius"/>
    </source>
</evidence>
<keyword evidence="1" id="KW-0472">Membrane</keyword>
<gene>
    <name evidence="3" type="ORF">D7Z94_19690</name>
</gene>
<dbReference type="AlphaFoldDB" id="A0A3B0BZ95"/>
<reference evidence="3 4" key="1">
    <citation type="submission" date="2018-10" db="EMBL/GenBank/DDBJ databases">
        <title>Ulvibacterium marinum gen. nov., sp. nov., a novel marine bacterium of the family Flavobacteriaceae, isolated from a culture of the green alga Ulva prolifera.</title>
        <authorList>
            <person name="Zhang Z."/>
        </authorList>
    </citation>
    <scope>NUCLEOTIDE SEQUENCE [LARGE SCALE GENOMIC DNA]</scope>
    <source>
        <strain evidence="3 4">CCMM003</strain>
    </source>
</reference>
<dbReference type="PANTHER" id="PTHR43546">
    <property type="entry name" value="UPF0173 METAL-DEPENDENT HYDROLASE MJ1163-RELATED"/>
    <property type="match status" value="1"/>
</dbReference>
<dbReference type="RefSeq" id="WP_120713349.1">
    <property type="nucleotide sequence ID" value="NZ_RBCJ01000004.1"/>
</dbReference>
<name>A0A3B0BZ95_9FLAO</name>
<dbReference type="PROSITE" id="PS51257">
    <property type="entry name" value="PROKAR_LIPOPROTEIN"/>
    <property type="match status" value="1"/>
</dbReference>
<dbReference type="InterPro" id="IPR050114">
    <property type="entry name" value="UPF0173_UPF0282_UlaG_hydrolase"/>
</dbReference>
<dbReference type="InterPro" id="IPR001279">
    <property type="entry name" value="Metallo-B-lactamas"/>
</dbReference>
<feature type="domain" description="Metallo-beta-lactamase" evidence="2">
    <location>
        <begin position="64"/>
        <end position="241"/>
    </location>
</feature>